<dbReference type="InterPro" id="IPR000914">
    <property type="entry name" value="SBP_5_dom"/>
</dbReference>
<comment type="subcellular location">
    <subcellularLocation>
        <location evidence="1">Periplasm</location>
    </subcellularLocation>
</comment>
<dbReference type="AlphaFoldDB" id="A0A2W7HVK4"/>
<dbReference type="EMBL" id="QKYU01000036">
    <property type="protein sequence ID" value="PZW38676.1"/>
    <property type="molecule type" value="Genomic_DNA"/>
</dbReference>
<dbReference type="PANTHER" id="PTHR30290:SF9">
    <property type="entry name" value="OLIGOPEPTIDE-BINDING PROTEIN APPA"/>
    <property type="match status" value="1"/>
</dbReference>
<accession>A0A2W7HVK4</accession>
<dbReference type="InterPro" id="IPR039424">
    <property type="entry name" value="SBP_5"/>
</dbReference>
<comment type="caution">
    <text evidence="7">The sequence shown here is derived from an EMBL/GenBank/DDBJ whole genome shotgun (WGS) entry which is preliminary data.</text>
</comment>
<dbReference type="PANTHER" id="PTHR30290">
    <property type="entry name" value="PERIPLASMIC BINDING COMPONENT OF ABC TRANSPORTER"/>
    <property type="match status" value="1"/>
</dbReference>
<reference evidence="7 8" key="1">
    <citation type="submission" date="2018-06" db="EMBL/GenBank/DDBJ databases">
        <title>Genomic Encyclopedia of Archaeal and Bacterial Type Strains, Phase II (KMG-II): from individual species to whole genera.</title>
        <authorList>
            <person name="Goeker M."/>
        </authorList>
    </citation>
    <scope>NUCLEOTIDE SEQUENCE [LARGE SCALE GENOMIC DNA]</scope>
    <source>
        <strain evidence="7 8">DSM 24525</strain>
    </source>
</reference>
<evidence type="ECO:0000259" key="6">
    <source>
        <dbReference type="Pfam" id="PF00496"/>
    </source>
</evidence>
<dbReference type="CDD" id="cd08498">
    <property type="entry name" value="PBP2_NikA_DppA_OppA_like_2"/>
    <property type="match status" value="1"/>
</dbReference>
<keyword evidence="8" id="KW-1185">Reference proteome</keyword>
<dbReference type="SUPFAM" id="SSF53850">
    <property type="entry name" value="Periplasmic binding protein-like II"/>
    <property type="match status" value="1"/>
</dbReference>
<dbReference type="GO" id="GO:1904680">
    <property type="term" value="F:peptide transmembrane transporter activity"/>
    <property type="evidence" value="ECO:0007669"/>
    <property type="project" value="TreeGrafter"/>
</dbReference>
<evidence type="ECO:0000313" key="8">
    <source>
        <dbReference type="Proteomes" id="UP000249688"/>
    </source>
</evidence>
<evidence type="ECO:0000313" key="7">
    <source>
        <dbReference type="EMBL" id="PZW38676.1"/>
    </source>
</evidence>
<dbReference type="Gene3D" id="3.10.105.10">
    <property type="entry name" value="Dipeptide-binding Protein, Domain 3"/>
    <property type="match status" value="1"/>
</dbReference>
<sequence length="531" mass="58446">MKNMKTAALAAVSVVCMSGVAQAQREAGHMIMAVGAPVTSIDPHYHQLSPNNAVSDAIFDKLVNTDAQARQIPGLAVSWTAVAPTVWEFKLRPNVTFQNGNAFTAEDVVFTIERLPNVPNSPSSYAAYARPILRMEIVDPLTIRFHTREPYPLLPLDMTNVRILDKETSEGASTDDFNSLKVAFGTGPYRPTAYRNGDRIEFARNPTYWGPAPAFDRVTYRMITNDASRLASLLSGDVDSIDQVPTTDVARLRADPRVTLAEIVGLRLVFLGLDQLRTANESSPFITDNDGKPLGRNPLQDVRVRRALSIAIDRKAIVDRIMEGAATPAGQFLPPGTYSHVPDVTAPAYDPDGAKRLLAEAGYPNGFRIQLNGPNDRYINDSRIIQAIGQMWTRIGIRTAVEAQTWATFVGRAGRAEYSAFLIGWGSNPDGSHPLRNIMATVDRERGRGASNRGHYSNPQVDSLLDQALGELDEGKREQIEINAQRIVAQDVGIIPLHIQTNIWATRQGYIHEPRADELTRPQDVRPAPAR</sequence>
<dbReference type="Proteomes" id="UP000249688">
    <property type="component" value="Unassembled WGS sequence"/>
</dbReference>
<dbReference type="Gene3D" id="3.90.76.10">
    <property type="entry name" value="Dipeptide-binding Protein, Domain 1"/>
    <property type="match status" value="1"/>
</dbReference>
<dbReference type="GO" id="GO:0015833">
    <property type="term" value="P:peptide transport"/>
    <property type="evidence" value="ECO:0007669"/>
    <property type="project" value="TreeGrafter"/>
</dbReference>
<dbReference type="InterPro" id="IPR030678">
    <property type="entry name" value="Peptide/Ni-bd"/>
</dbReference>
<name>A0A2W7HVK4_9PROT</name>
<keyword evidence="4 5" id="KW-0732">Signal</keyword>
<dbReference type="Gene3D" id="3.40.190.10">
    <property type="entry name" value="Periplasmic binding protein-like II"/>
    <property type="match status" value="1"/>
</dbReference>
<evidence type="ECO:0000256" key="1">
    <source>
        <dbReference type="ARBA" id="ARBA00004418"/>
    </source>
</evidence>
<comment type="similarity">
    <text evidence="2">Belongs to the bacterial solute-binding protein 5 family.</text>
</comment>
<feature type="domain" description="Solute-binding protein family 5" evidence="6">
    <location>
        <begin position="72"/>
        <end position="434"/>
    </location>
</feature>
<protein>
    <submittedName>
        <fullName evidence="7">Peptide/nickel transport system substrate-binding protein</fullName>
    </submittedName>
</protein>
<gene>
    <name evidence="7" type="ORF">C8P66_13630</name>
</gene>
<dbReference type="GO" id="GO:0030288">
    <property type="term" value="C:outer membrane-bounded periplasmic space"/>
    <property type="evidence" value="ECO:0007669"/>
    <property type="project" value="UniProtKB-ARBA"/>
</dbReference>
<dbReference type="PIRSF" id="PIRSF002741">
    <property type="entry name" value="MppA"/>
    <property type="match status" value="1"/>
</dbReference>
<proteinExistence type="inferred from homology"/>
<evidence type="ECO:0000256" key="2">
    <source>
        <dbReference type="ARBA" id="ARBA00005695"/>
    </source>
</evidence>
<keyword evidence="3" id="KW-0813">Transport</keyword>
<evidence type="ECO:0000256" key="5">
    <source>
        <dbReference type="SAM" id="SignalP"/>
    </source>
</evidence>
<feature type="signal peptide" evidence="5">
    <location>
        <begin position="1"/>
        <end position="23"/>
    </location>
</feature>
<evidence type="ECO:0000256" key="3">
    <source>
        <dbReference type="ARBA" id="ARBA00022448"/>
    </source>
</evidence>
<feature type="chain" id="PRO_5016023846" evidence="5">
    <location>
        <begin position="24"/>
        <end position="531"/>
    </location>
</feature>
<dbReference type="Pfam" id="PF00496">
    <property type="entry name" value="SBP_bac_5"/>
    <property type="match status" value="1"/>
</dbReference>
<dbReference type="GO" id="GO:0043190">
    <property type="term" value="C:ATP-binding cassette (ABC) transporter complex"/>
    <property type="evidence" value="ECO:0007669"/>
    <property type="project" value="InterPro"/>
</dbReference>
<evidence type="ECO:0000256" key="4">
    <source>
        <dbReference type="ARBA" id="ARBA00022729"/>
    </source>
</evidence>
<organism evidence="7 8">
    <name type="scientific">Humitalea rosea</name>
    <dbReference type="NCBI Taxonomy" id="990373"/>
    <lineage>
        <taxon>Bacteria</taxon>
        <taxon>Pseudomonadati</taxon>
        <taxon>Pseudomonadota</taxon>
        <taxon>Alphaproteobacteria</taxon>
        <taxon>Acetobacterales</taxon>
        <taxon>Roseomonadaceae</taxon>
        <taxon>Humitalea</taxon>
    </lineage>
</organism>